<name>A0A5J5F6Z5_9PEZI</name>
<evidence type="ECO:0008006" key="4">
    <source>
        <dbReference type="Google" id="ProtNLM"/>
    </source>
</evidence>
<dbReference type="OrthoDB" id="5365868at2759"/>
<accession>A0A5J5F6Z5</accession>
<comment type="caution">
    <text evidence="2">The sequence shown here is derived from an EMBL/GenBank/DDBJ whole genome shotgun (WGS) entry which is preliminary data.</text>
</comment>
<feature type="transmembrane region" description="Helical" evidence="1">
    <location>
        <begin position="122"/>
        <end position="139"/>
    </location>
</feature>
<keyword evidence="1" id="KW-1133">Transmembrane helix</keyword>
<dbReference type="InParanoid" id="A0A5J5F6Z5"/>
<feature type="transmembrane region" description="Helical" evidence="1">
    <location>
        <begin position="184"/>
        <end position="203"/>
    </location>
</feature>
<keyword evidence="3" id="KW-1185">Reference proteome</keyword>
<organism evidence="2 3">
    <name type="scientific">Sphaerosporella brunnea</name>
    <dbReference type="NCBI Taxonomy" id="1250544"/>
    <lineage>
        <taxon>Eukaryota</taxon>
        <taxon>Fungi</taxon>
        <taxon>Dikarya</taxon>
        <taxon>Ascomycota</taxon>
        <taxon>Pezizomycotina</taxon>
        <taxon>Pezizomycetes</taxon>
        <taxon>Pezizales</taxon>
        <taxon>Pyronemataceae</taxon>
        <taxon>Sphaerosporella</taxon>
    </lineage>
</organism>
<dbReference type="Proteomes" id="UP000326924">
    <property type="component" value="Unassembled WGS sequence"/>
</dbReference>
<keyword evidence="1" id="KW-0472">Membrane</keyword>
<evidence type="ECO:0000313" key="2">
    <source>
        <dbReference type="EMBL" id="KAA8912497.1"/>
    </source>
</evidence>
<gene>
    <name evidence="2" type="ORF">FN846DRAFT_933329</name>
</gene>
<dbReference type="AlphaFoldDB" id="A0A5J5F6Z5"/>
<protein>
    <recommendedName>
        <fullName evidence="4">DUF1772-domain-containing protein</fullName>
    </recommendedName>
</protein>
<proteinExistence type="predicted"/>
<dbReference type="EMBL" id="VXIS01000024">
    <property type="protein sequence ID" value="KAA8912497.1"/>
    <property type="molecule type" value="Genomic_DNA"/>
</dbReference>
<reference evidence="2 3" key="1">
    <citation type="submission" date="2019-09" db="EMBL/GenBank/DDBJ databases">
        <title>Draft genome of the ectomycorrhizal ascomycete Sphaerosporella brunnea.</title>
        <authorList>
            <consortium name="DOE Joint Genome Institute"/>
            <person name="Benucci G.M."/>
            <person name="Marozzi G."/>
            <person name="Antonielli L."/>
            <person name="Sanchez S."/>
            <person name="Marco P."/>
            <person name="Wang X."/>
            <person name="Falini L.B."/>
            <person name="Barry K."/>
            <person name="Haridas S."/>
            <person name="Lipzen A."/>
            <person name="Labutti K."/>
            <person name="Grigoriev I.V."/>
            <person name="Murat C."/>
            <person name="Martin F."/>
            <person name="Albertini E."/>
            <person name="Donnini D."/>
            <person name="Bonito G."/>
        </authorList>
    </citation>
    <scope>NUCLEOTIDE SEQUENCE [LARGE SCALE GENOMIC DNA]</scope>
    <source>
        <strain evidence="2 3">Sb_GMNB300</strain>
    </source>
</reference>
<keyword evidence="1" id="KW-0812">Transmembrane</keyword>
<sequence>MSTTPTANTLLHPAVRVAKLLGTVGASYAAGAYLTTSAHTFPSLTITSARDLALTLHNLRQRLCKPLLLLTTTSSTAFAYIAYYLYSTPVLTIPLASVAFTPGSFLPHAEATDVIVGSGWELYAVAAAALGAIIPWQVFGVNKVEKRIAAAGESVKAAEEKGLETAVVDRETVREDLEKWGKCWGVNGLLAASGALIGAYAAAWF</sequence>
<evidence type="ECO:0000256" key="1">
    <source>
        <dbReference type="SAM" id="Phobius"/>
    </source>
</evidence>
<evidence type="ECO:0000313" key="3">
    <source>
        <dbReference type="Proteomes" id="UP000326924"/>
    </source>
</evidence>